<dbReference type="CDD" id="cd00053">
    <property type="entry name" value="EGF"/>
    <property type="match status" value="1"/>
</dbReference>
<dbReference type="EMBL" id="JARKIK010000028">
    <property type="protein sequence ID" value="KAK8742466.1"/>
    <property type="molecule type" value="Genomic_DNA"/>
</dbReference>
<evidence type="ECO:0000256" key="1">
    <source>
        <dbReference type="PROSITE-ProRule" id="PRU00076"/>
    </source>
</evidence>
<dbReference type="PROSITE" id="PS00022">
    <property type="entry name" value="EGF_1"/>
    <property type="match status" value="1"/>
</dbReference>
<dbReference type="Pfam" id="PF00008">
    <property type="entry name" value="EGF"/>
    <property type="match status" value="1"/>
</dbReference>
<feature type="non-terminal residue" evidence="4">
    <location>
        <position position="1"/>
    </location>
</feature>
<organism evidence="4 5">
    <name type="scientific">Cherax quadricarinatus</name>
    <name type="common">Australian red claw crayfish</name>
    <dbReference type="NCBI Taxonomy" id="27406"/>
    <lineage>
        <taxon>Eukaryota</taxon>
        <taxon>Metazoa</taxon>
        <taxon>Ecdysozoa</taxon>
        <taxon>Arthropoda</taxon>
        <taxon>Crustacea</taxon>
        <taxon>Multicrustacea</taxon>
        <taxon>Malacostraca</taxon>
        <taxon>Eumalacostraca</taxon>
        <taxon>Eucarida</taxon>
        <taxon>Decapoda</taxon>
        <taxon>Pleocyemata</taxon>
        <taxon>Astacidea</taxon>
        <taxon>Parastacoidea</taxon>
        <taxon>Parastacidae</taxon>
        <taxon>Cherax</taxon>
    </lineage>
</organism>
<feature type="disulfide bond" evidence="1">
    <location>
        <begin position="196"/>
        <end position="205"/>
    </location>
</feature>
<gene>
    <name evidence="4" type="ORF">OTU49_001895</name>
</gene>
<feature type="region of interest" description="Disordered" evidence="2">
    <location>
        <begin position="17"/>
        <end position="42"/>
    </location>
</feature>
<name>A0AAW0XDI8_CHEQU</name>
<proteinExistence type="predicted"/>
<comment type="caution">
    <text evidence="4">The sequence shown here is derived from an EMBL/GenBank/DDBJ whole genome shotgun (WGS) entry which is preliminary data.</text>
</comment>
<keyword evidence="1" id="KW-0245">EGF-like domain</keyword>
<dbReference type="PROSITE" id="PS50026">
    <property type="entry name" value="EGF_3"/>
    <property type="match status" value="1"/>
</dbReference>
<evidence type="ECO:0000313" key="5">
    <source>
        <dbReference type="Proteomes" id="UP001445076"/>
    </source>
</evidence>
<evidence type="ECO:0000256" key="2">
    <source>
        <dbReference type="SAM" id="MobiDB-lite"/>
    </source>
</evidence>
<dbReference type="Proteomes" id="UP001445076">
    <property type="component" value="Unassembled WGS sequence"/>
</dbReference>
<feature type="domain" description="EGF-like" evidence="3">
    <location>
        <begin position="170"/>
        <end position="206"/>
    </location>
</feature>
<dbReference type="Gene3D" id="2.10.25.10">
    <property type="entry name" value="Laminin"/>
    <property type="match status" value="1"/>
</dbReference>
<dbReference type="AlphaFoldDB" id="A0AAW0XDI8"/>
<evidence type="ECO:0000259" key="3">
    <source>
        <dbReference type="PROSITE" id="PS50026"/>
    </source>
</evidence>
<sequence length="215" mass="22738">VGDAGHTVDVVSVYGYQQQSRQAGPQEAPHAAPPLPPGSQFDAEIDKASELPSTCVWVSVREDTGRFMDPVKLQGLLGLNTRLLEEKTRLTVVVEDAAARSAGGQDPLQELHQQEQQTSLSATLGLNSESEPSSAATRASTALPLQVVDTNVTSLVTPRLTRALACHAYEPESCTPNSCLNGGRCLPSSHGNRCVCPQGSVGNRCKVMARTFSGS</sequence>
<dbReference type="SUPFAM" id="SSF57196">
    <property type="entry name" value="EGF/Laminin"/>
    <property type="match status" value="1"/>
</dbReference>
<accession>A0AAW0XDI8</accession>
<reference evidence="4 5" key="1">
    <citation type="journal article" date="2024" name="BMC Genomics">
        <title>Genome assembly of redclaw crayfish (Cherax quadricarinatus) provides insights into its immune adaptation and hypoxia tolerance.</title>
        <authorList>
            <person name="Liu Z."/>
            <person name="Zheng J."/>
            <person name="Li H."/>
            <person name="Fang K."/>
            <person name="Wang S."/>
            <person name="He J."/>
            <person name="Zhou D."/>
            <person name="Weng S."/>
            <person name="Chi M."/>
            <person name="Gu Z."/>
            <person name="He J."/>
            <person name="Li F."/>
            <person name="Wang M."/>
        </authorList>
    </citation>
    <scope>NUCLEOTIDE SEQUENCE [LARGE SCALE GENOMIC DNA]</scope>
    <source>
        <strain evidence="4">ZL_2023a</strain>
    </source>
</reference>
<dbReference type="InterPro" id="IPR000742">
    <property type="entry name" value="EGF"/>
</dbReference>
<comment type="caution">
    <text evidence="1">Lacks conserved residue(s) required for the propagation of feature annotation.</text>
</comment>
<keyword evidence="5" id="KW-1185">Reference proteome</keyword>
<feature type="non-terminal residue" evidence="4">
    <location>
        <position position="215"/>
    </location>
</feature>
<feature type="region of interest" description="Disordered" evidence="2">
    <location>
        <begin position="101"/>
        <end position="120"/>
    </location>
</feature>
<keyword evidence="1" id="KW-1015">Disulfide bond</keyword>
<protein>
    <recommendedName>
        <fullName evidence="3">EGF-like domain-containing protein</fullName>
    </recommendedName>
</protein>
<evidence type="ECO:0000313" key="4">
    <source>
        <dbReference type="EMBL" id="KAK8742466.1"/>
    </source>
</evidence>